<dbReference type="AlphaFoldDB" id="A0A369W9A1"/>
<sequence>MIFKGELMRIARKLSTVLALSGLLLGLASEAWAAWVTESEKGETYRQGRAGVMATDGVTLLEVGCYLEQGDIVGELYLTLYTGEDYDDTASYEDWVTLTVKTGTVAVELAYAMPGRDIDEFILDVSELDEEMVWDALVAIEEATGIIEVSLGTAQVSFPHDNAAQAVGTILDMC</sequence>
<accession>A0A369W9A1</accession>
<dbReference type="EMBL" id="QQNH01000003">
    <property type="protein sequence ID" value="RDE09930.1"/>
    <property type="molecule type" value="Genomic_DNA"/>
</dbReference>
<keyword evidence="1" id="KW-0732">Signal</keyword>
<keyword evidence="3" id="KW-1185">Reference proteome</keyword>
<proteinExistence type="predicted"/>
<evidence type="ECO:0000313" key="3">
    <source>
        <dbReference type="Proteomes" id="UP000253759"/>
    </source>
</evidence>
<protein>
    <submittedName>
        <fullName evidence="2">Uncharacterized protein</fullName>
    </submittedName>
</protein>
<evidence type="ECO:0000256" key="1">
    <source>
        <dbReference type="SAM" id="SignalP"/>
    </source>
</evidence>
<comment type="caution">
    <text evidence="2">The sequence shown here is derived from an EMBL/GenBank/DDBJ whole genome shotgun (WGS) entry which is preliminary data.</text>
</comment>
<dbReference type="Proteomes" id="UP000253759">
    <property type="component" value="Unassembled WGS sequence"/>
</dbReference>
<organism evidence="2 3">
    <name type="scientific">Pelagibacterium lacus</name>
    <dbReference type="NCBI Taxonomy" id="2282655"/>
    <lineage>
        <taxon>Bacteria</taxon>
        <taxon>Pseudomonadati</taxon>
        <taxon>Pseudomonadota</taxon>
        <taxon>Alphaproteobacteria</taxon>
        <taxon>Hyphomicrobiales</taxon>
        <taxon>Devosiaceae</taxon>
        <taxon>Pelagibacterium</taxon>
    </lineage>
</organism>
<reference evidence="3" key="1">
    <citation type="submission" date="2018-07" db="EMBL/GenBank/DDBJ databases">
        <authorList>
            <person name="Liu B.-T."/>
            <person name="Du Z."/>
        </authorList>
    </citation>
    <scope>NUCLEOTIDE SEQUENCE [LARGE SCALE GENOMIC DNA]</scope>
    <source>
        <strain evidence="3">XYN52</strain>
    </source>
</reference>
<evidence type="ECO:0000313" key="2">
    <source>
        <dbReference type="EMBL" id="RDE09930.1"/>
    </source>
</evidence>
<gene>
    <name evidence="2" type="ORF">DVH29_03075</name>
</gene>
<name>A0A369W9A1_9HYPH</name>
<feature type="signal peptide" evidence="1">
    <location>
        <begin position="1"/>
        <end position="33"/>
    </location>
</feature>
<feature type="chain" id="PRO_5016636765" evidence="1">
    <location>
        <begin position="34"/>
        <end position="174"/>
    </location>
</feature>